<feature type="region of interest" description="Disordered" evidence="1">
    <location>
        <begin position="49"/>
        <end position="111"/>
    </location>
</feature>
<sequence length="312" mass="35729">MTVTTHNSQKQAVGKHSKARTRYPYSNLHEDGTNQFRRGSQTYQTGLHTLNMKSIQQGRKASGNKERPRHTSQDFPTQRQSAQTSHSQHPAAKENPRGPLADSPQHTKDRVQQTMLREAALESPPTIRAIRGNIRLHIAATIKLTIQLQSAWHNQEGGEAFRERASPKQVPTTGKGILHQARLHKFPNSHLQQPKPATHDVNRTDQMAINKQSIQRRQAKQTLQKSISRNNKMKKLVAYQHPNIRFTPPKDNRPTKHIPYLQKININVVTNSSRQTKNKTRNWTRGSNIRRLDSMLLEHRHNNLRKPSTPAT</sequence>
<organism evidence="2 3">
    <name type="scientific">Populus trichocarpa</name>
    <name type="common">Western balsam poplar</name>
    <name type="synonym">Populus balsamifera subsp. trichocarpa</name>
    <dbReference type="NCBI Taxonomy" id="3694"/>
    <lineage>
        <taxon>Eukaryota</taxon>
        <taxon>Viridiplantae</taxon>
        <taxon>Streptophyta</taxon>
        <taxon>Embryophyta</taxon>
        <taxon>Tracheophyta</taxon>
        <taxon>Spermatophyta</taxon>
        <taxon>Magnoliopsida</taxon>
        <taxon>eudicotyledons</taxon>
        <taxon>Gunneridae</taxon>
        <taxon>Pentapetalae</taxon>
        <taxon>rosids</taxon>
        <taxon>fabids</taxon>
        <taxon>Malpighiales</taxon>
        <taxon>Salicaceae</taxon>
        <taxon>Saliceae</taxon>
        <taxon>Populus</taxon>
    </lineage>
</organism>
<gene>
    <name evidence="2" type="ORF">POPTR_014G189800</name>
</gene>
<feature type="compositionally biased region" description="Polar residues" evidence="1">
    <location>
        <begin position="49"/>
        <end position="59"/>
    </location>
</feature>
<feature type="region of interest" description="Disordered" evidence="1">
    <location>
        <begin position="1"/>
        <end position="37"/>
    </location>
</feature>
<dbReference type="InParanoid" id="A0A2K1XY65"/>
<dbReference type="EMBL" id="CM009303">
    <property type="protein sequence ID" value="PNT05705.1"/>
    <property type="molecule type" value="Genomic_DNA"/>
</dbReference>
<dbReference type="Proteomes" id="UP000006729">
    <property type="component" value="Chromosome 14"/>
</dbReference>
<proteinExistence type="predicted"/>
<protein>
    <submittedName>
        <fullName evidence="2">Uncharacterized protein</fullName>
    </submittedName>
</protein>
<accession>A0A2K1XY65</accession>
<name>A0A2K1XY65_POPTR</name>
<dbReference type="AlphaFoldDB" id="A0A2K1XY65"/>
<keyword evidence="3" id="KW-1185">Reference proteome</keyword>
<evidence type="ECO:0000313" key="2">
    <source>
        <dbReference type="EMBL" id="PNT05705.1"/>
    </source>
</evidence>
<evidence type="ECO:0000256" key="1">
    <source>
        <dbReference type="SAM" id="MobiDB-lite"/>
    </source>
</evidence>
<reference evidence="2 3" key="1">
    <citation type="journal article" date="2006" name="Science">
        <title>The genome of black cottonwood, Populus trichocarpa (Torr. &amp; Gray).</title>
        <authorList>
            <person name="Tuskan G.A."/>
            <person name="Difazio S."/>
            <person name="Jansson S."/>
            <person name="Bohlmann J."/>
            <person name="Grigoriev I."/>
            <person name="Hellsten U."/>
            <person name="Putnam N."/>
            <person name="Ralph S."/>
            <person name="Rombauts S."/>
            <person name="Salamov A."/>
            <person name="Schein J."/>
            <person name="Sterck L."/>
            <person name="Aerts A."/>
            <person name="Bhalerao R.R."/>
            <person name="Bhalerao R.P."/>
            <person name="Blaudez D."/>
            <person name="Boerjan W."/>
            <person name="Brun A."/>
            <person name="Brunner A."/>
            <person name="Busov V."/>
            <person name="Campbell M."/>
            <person name="Carlson J."/>
            <person name="Chalot M."/>
            <person name="Chapman J."/>
            <person name="Chen G.L."/>
            <person name="Cooper D."/>
            <person name="Coutinho P.M."/>
            <person name="Couturier J."/>
            <person name="Covert S."/>
            <person name="Cronk Q."/>
            <person name="Cunningham R."/>
            <person name="Davis J."/>
            <person name="Degroeve S."/>
            <person name="Dejardin A."/>
            <person name="Depamphilis C."/>
            <person name="Detter J."/>
            <person name="Dirks B."/>
            <person name="Dubchak I."/>
            <person name="Duplessis S."/>
            <person name="Ehlting J."/>
            <person name="Ellis B."/>
            <person name="Gendler K."/>
            <person name="Goodstein D."/>
            <person name="Gribskov M."/>
            <person name="Grimwood J."/>
            <person name="Groover A."/>
            <person name="Gunter L."/>
            <person name="Hamberger B."/>
            <person name="Heinze B."/>
            <person name="Helariutta Y."/>
            <person name="Henrissat B."/>
            <person name="Holligan D."/>
            <person name="Holt R."/>
            <person name="Huang W."/>
            <person name="Islam-Faridi N."/>
            <person name="Jones S."/>
            <person name="Jones-Rhoades M."/>
            <person name="Jorgensen R."/>
            <person name="Joshi C."/>
            <person name="Kangasjarvi J."/>
            <person name="Karlsson J."/>
            <person name="Kelleher C."/>
            <person name="Kirkpatrick R."/>
            <person name="Kirst M."/>
            <person name="Kohler A."/>
            <person name="Kalluri U."/>
            <person name="Larimer F."/>
            <person name="Leebens-Mack J."/>
            <person name="Leple J.C."/>
            <person name="Locascio P."/>
            <person name="Lou Y."/>
            <person name="Lucas S."/>
            <person name="Martin F."/>
            <person name="Montanini B."/>
            <person name="Napoli C."/>
            <person name="Nelson D.R."/>
            <person name="Nelson C."/>
            <person name="Nieminen K."/>
            <person name="Nilsson O."/>
            <person name="Pereda V."/>
            <person name="Peter G."/>
            <person name="Philippe R."/>
            <person name="Pilate G."/>
            <person name="Poliakov A."/>
            <person name="Razumovskaya J."/>
            <person name="Richardson P."/>
            <person name="Rinaldi C."/>
            <person name="Ritland K."/>
            <person name="Rouze P."/>
            <person name="Ryaboy D."/>
            <person name="Schmutz J."/>
            <person name="Schrader J."/>
            <person name="Segerman B."/>
            <person name="Shin H."/>
            <person name="Siddiqui A."/>
            <person name="Sterky F."/>
            <person name="Terry A."/>
            <person name="Tsai C.J."/>
            <person name="Uberbacher E."/>
            <person name="Unneberg P."/>
            <person name="Vahala J."/>
            <person name="Wall K."/>
            <person name="Wessler S."/>
            <person name="Yang G."/>
            <person name="Yin T."/>
            <person name="Douglas C."/>
            <person name="Marra M."/>
            <person name="Sandberg G."/>
            <person name="Van de Peer Y."/>
            <person name="Rokhsar D."/>
        </authorList>
    </citation>
    <scope>NUCLEOTIDE SEQUENCE [LARGE SCALE GENOMIC DNA]</scope>
    <source>
        <strain evidence="3">cv. Nisqually</strain>
    </source>
</reference>
<feature type="compositionally biased region" description="Polar residues" evidence="1">
    <location>
        <begin position="73"/>
        <end position="88"/>
    </location>
</feature>
<evidence type="ECO:0000313" key="3">
    <source>
        <dbReference type="Proteomes" id="UP000006729"/>
    </source>
</evidence>
<feature type="compositionally biased region" description="Basic and acidic residues" evidence="1">
    <location>
        <begin position="63"/>
        <end position="72"/>
    </location>
</feature>
<feature type="compositionally biased region" description="Polar residues" evidence="1">
    <location>
        <begin position="1"/>
        <end position="11"/>
    </location>
</feature>